<reference evidence="2" key="2">
    <citation type="submission" date="2025-05" db="UniProtKB">
        <authorList>
            <consortium name="Ensembl"/>
        </authorList>
    </citation>
    <scope>IDENTIFICATION</scope>
    <source>
        <strain evidence="2">Hd-rR</strain>
    </source>
</reference>
<dbReference type="InterPro" id="IPR005135">
    <property type="entry name" value="Endo/exonuclease/phosphatase"/>
</dbReference>
<protein>
    <recommendedName>
        <fullName evidence="1">Reverse transcriptase domain-containing protein</fullName>
    </recommendedName>
</protein>
<dbReference type="SUPFAM" id="SSF56672">
    <property type="entry name" value="DNA/RNA polymerases"/>
    <property type="match status" value="1"/>
</dbReference>
<evidence type="ECO:0000313" key="3">
    <source>
        <dbReference type="Proteomes" id="UP000001038"/>
    </source>
</evidence>
<evidence type="ECO:0000259" key="1">
    <source>
        <dbReference type="PROSITE" id="PS50878"/>
    </source>
</evidence>
<dbReference type="InterPro" id="IPR000477">
    <property type="entry name" value="RT_dom"/>
</dbReference>
<proteinExistence type="predicted"/>
<dbReference type="GeneTree" id="ENSGT01150000286909"/>
<dbReference type="Ensembl" id="ENSORLT00000026884.1">
    <property type="protein sequence ID" value="ENSORLP00000037553.1"/>
    <property type="gene ID" value="ENSORLG00000024647.1"/>
</dbReference>
<evidence type="ECO:0000313" key="2">
    <source>
        <dbReference type="Ensembl" id="ENSORLP00000037553.1"/>
    </source>
</evidence>
<feature type="domain" description="Reverse transcriptase" evidence="1">
    <location>
        <begin position="428"/>
        <end position="685"/>
    </location>
</feature>
<dbReference type="Pfam" id="PF14529">
    <property type="entry name" value="Exo_endo_phos_2"/>
    <property type="match status" value="1"/>
</dbReference>
<dbReference type="Ensembl" id="ENSORLT00000045572.1">
    <property type="protein sequence ID" value="ENSORLP00000041803.1"/>
    <property type="gene ID" value="ENSORLG00000022165.1"/>
</dbReference>
<dbReference type="Gene3D" id="3.60.10.10">
    <property type="entry name" value="Endonuclease/exonuclease/phosphatase"/>
    <property type="match status" value="1"/>
</dbReference>
<dbReference type="CDD" id="cd01650">
    <property type="entry name" value="RT_nLTR_like"/>
    <property type="match status" value="1"/>
</dbReference>
<name>A0A3B3I0D3_ORYLA</name>
<sequence>MAITETWQQEQDYFHLNELCPPDCSVFGTPRVERRGGGLALIHRNSFHCRQMKPDHFNSFELQMTKVGNLDFFYCILVYRPPGSAREFLNEFSEFLSILIKFEKVLILGDFNLHVDDPSCKVASEFLTLTDSFSLKQHVSSPTHNKGHTLDLVFSIGLDIRSLNVVDVHATDHFCVYFNISSHVSNNSHKVVSQRRIINQTVVEQFSKLFHLNLIDYCDNVEILINHFNGHCLTVLDIVTPMKLKTKTSSNSPHPWLNEEIAAFRRTCRQVDRLWKSTNLEVHRLHLKEMTGTLNNMIKLARSKYFSDLVHMNKRNPKVVFDTIQNIVSPSAPPVPVYTTDDCNRFLQYFVNKVNELKLNLKSCNENTTIVASLNYSWTNFSAISIDNIMVVSKKMKPSSCPLDILPSSMFFKVIDLIAPFLVKIINLSLSTGTVPNFLKQAAISLILKKPNLDPSQSSNYRPISKLPILSKVLEKIVAEQLTSFLSNYELFDKYQSGFRKMHSTETTLLKVSNDIQMAADSGKYTVLVLLDLSSAFDTVDHKILLGRLENEFGIAGFVLKWFTSYLTNRTFSVYINGMLSDTAPLLHGVPQGSVLGPLLFLMYIYPLGKLMNNFKNVSYHFYADDIQLYCSFNDTELHKLTELLDCLACVKSWLTSNSLQLNSEKTETLIVAPENKIPIISRHLGSLSSSVQPCIRNLGVWFDQSMSLDHHSSLLIRNCFYHLRNIAKLRAFLCNSVLEMVIHAFISSRLDYCNSLFTCFNKSVLNRLQLVQNTAARLLTGSDKRAHITPILSSLHWLPIKWRIDFKILVLTYRALNGQTPKYLSDLLCPYASSRALRSSDQNLLKIFKTKYKTRGDRSFQGIAPRLWNALPLSLRVADTVDSFKSQLKTLLFKNAFS</sequence>
<dbReference type="GO" id="GO:0003824">
    <property type="term" value="F:catalytic activity"/>
    <property type="evidence" value="ECO:0007669"/>
    <property type="project" value="InterPro"/>
</dbReference>
<reference evidence="2 3" key="1">
    <citation type="journal article" date="2007" name="Nature">
        <title>The medaka draft genome and insights into vertebrate genome evolution.</title>
        <authorList>
            <person name="Kasahara M."/>
            <person name="Naruse K."/>
            <person name="Sasaki S."/>
            <person name="Nakatani Y."/>
            <person name="Qu W."/>
            <person name="Ahsan B."/>
            <person name="Yamada T."/>
            <person name="Nagayasu Y."/>
            <person name="Doi K."/>
            <person name="Kasai Y."/>
            <person name="Jindo T."/>
            <person name="Kobayashi D."/>
            <person name="Shimada A."/>
            <person name="Toyoda A."/>
            <person name="Kuroki Y."/>
            <person name="Fujiyama A."/>
            <person name="Sasaki T."/>
            <person name="Shimizu A."/>
            <person name="Asakawa S."/>
            <person name="Shimizu N."/>
            <person name="Hashimoto S."/>
            <person name="Yang J."/>
            <person name="Lee Y."/>
            <person name="Matsushima K."/>
            <person name="Sugano S."/>
            <person name="Sakaizumi M."/>
            <person name="Narita T."/>
            <person name="Ohishi K."/>
            <person name="Haga S."/>
            <person name="Ohta F."/>
            <person name="Nomoto H."/>
            <person name="Nogata K."/>
            <person name="Morishita T."/>
            <person name="Endo T."/>
            <person name="Shin-I T."/>
            <person name="Takeda H."/>
            <person name="Morishita S."/>
            <person name="Kohara Y."/>
        </authorList>
    </citation>
    <scope>NUCLEOTIDE SEQUENCE [LARGE SCALE GENOMIC DNA]</scope>
    <source>
        <strain evidence="2 3">Hd-rR</strain>
    </source>
</reference>
<dbReference type="SUPFAM" id="SSF56219">
    <property type="entry name" value="DNase I-like"/>
    <property type="match status" value="1"/>
</dbReference>
<accession>A0A3B3I0D3</accession>
<dbReference type="Proteomes" id="UP000001038">
    <property type="component" value="Chromosome 19"/>
</dbReference>
<dbReference type="InterPro" id="IPR043502">
    <property type="entry name" value="DNA/RNA_pol_sf"/>
</dbReference>
<keyword evidence="3" id="KW-1185">Reference proteome</keyword>
<dbReference type="AlphaFoldDB" id="A0A3B3I0D3"/>
<dbReference type="InterPro" id="IPR036691">
    <property type="entry name" value="Endo/exonu/phosph_ase_sf"/>
</dbReference>
<dbReference type="Pfam" id="PF00078">
    <property type="entry name" value="RVT_1"/>
    <property type="match status" value="1"/>
</dbReference>
<dbReference type="PROSITE" id="PS50878">
    <property type="entry name" value="RT_POL"/>
    <property type="match status" value="1"/>
</dbReference>
<organism evidence="2 3">
    <name type="scientific">Oryzias latipes</name>
    <name type="common">Japanese rice fish</name>
    <name type="synonym">Japanese killifish</name>
    <dbReference type="NCBI Taxonomy" id="8090"/>
    <lineage>
        <taxon>Eukaryota</taxon>
        <taxon>Metazoa</taxon>
        <taxon>Chordata</taxon>
        <taxon>Craniata</taxon>
        <taxon>Vertebrata</taxon>
        <taxon>Euteleostomi</taxon>
        <taxon>Actinopterygii</taxon>
        <taxon>Neopterygii</taxon>
        <taxon>Teleostei</taxon>
        <taxon>Neoteleostei</taxon>
        <taxon>Acanthomorphata</taxon>
        <taxon>Ovalentaria</taxon>
        <taxon>Atherinomorphae</taxon>
        <taxon>Beloniformes</taxon>
        <taxon>Adrianichthyidae</taxon>
        <taxon>Oryziinae</taxon>
        <taxon>Oryzias</taxon>
    </lineage>
</organism>
<dbReference type="PANTHER" id="PTHR33332">
    <property type="entry name" value="REVERSE TRANSCRIPTASE DOMAIN-CONTAINING PROTEIN"/>
    <property type="match status" value="1"/>
</dbReference>